<dbReference type="PANTHER" id="PTHR42720:SF1">
    <property type="entry name" value="GLYCEROL 3-PHOSPHATE OXIDASE"/>
    <property type="match status" value="1"/>
</dbReference>
<dbReference type="Proteomes" id="UP001289066">
    <property type="component" value="Unassembled WGS sequence"/>
</dbReference>
<protein>
    <submittedName>
        <fullName evidence="2">FAD/NAD(P)-binding oxidoreductase</fullName>
    </submittedName>
</protein>
<dbReference type="InterPro" id="IPR007419">
    <property type="entry name" value="BFD-like_2Fe2S-bd_dom"/>
</dbReference>
<evidence type="ECO:0000313" key="3">
    <source>
        <dbReference type="Proteomes" id="UP001289066"/>
    </source>
</evidence>
<dbReference type="EMBL" id="WNVG01000516">
    <property type="protein sequence ID" value="MDZ5034408.1"/>
    <property type="molecule type" value="Genomic_DNA"/>
</dbReference>
<dbReference type="Gene3D" id="1.10.10.1100">
    <property type="entry name" value="BFD-like [2Fe-2S]-binding domain"/>
    <property type="match status" value="1"/>
</dbReference>
<accession>A0AAW9IW09</accession>
<dbReference type="CDD" id="cd19946">
    <property type="entry name" value="GlpA-like_Fer2_BFD-like"/>
    <property type="match status" value="1"/>
</dbReference>
<sequence length="129" mass="14698">AIDIVEMLKVSGLKISKKQEFNPYRKQIRFMELSEEEKIELIKKDSNYGKIICRCEQITEGEIIDAIKRCFGSVSLDGIKRRCRPGMGRCQGGFCGPRVQEIISRELNLPLEDIVLEKDGSYILTGKSK</sequence>
<evidence type="ECO:0000259" key="1">
    <source>
        <dbReference type="Pfam" id="PF04324"/>
    </source>
</evidence>
<proteinExistence type="predicted"/>
<feature type="domain" description="BFD-like [2Fe-2S]-binding" evidence="1">
    <location>
        <begin position="51"/>
        <end position="104"/>
    </location>
</feature>
<dbReference type="RefSeq" id="WP_322412874.1">
    <property type="nucleotide sequence ID" value="NZ_WNVG01000516.1"/>
</dbReference>
<reference evidence="2" key="1">
    <citation type="submission" date="2019-11" db="EMBL/GenBank/DDBJ databases">
        <title>Characterization of Clostridium perfringens isolates from swine manure treated agricultural soils.</title>
        <authorList>
            <person name="Wushke S.T."/>
        </authorList>
    </citation>
    <scope>NUCLEOTIDE SEQUENCE</scope>
    <source>
        <strain evidence="2">X15</strain>
    </source>
</reference>
<comment type="caution">
    <text evidence="2">The sequence shown here is derived from an EMBL/GenBank/DDBJ whole genome shotgun (WGS) entry which is preliminary data.</text>
</comment>
<feature type="non-terminal residue" evidence="2">
    <location>
        <position position="1"/>
    </location>
</feature>
<dbReference type="PANTHER" id="PTHR42720">
    <property type="entry name" value="GLYCEROL-3-PHOSPHATE DEHYDROGENASE"/>
    <property type="match status" value="1"/>
</dbReference>
<dbReference type="InterPro" id="IPR052745">
    <property type="entry name" value="G3P_Oxidase/Oxidoreductase"/>
</dbReference>
<dbReference type="AlphaFoldDB" id="A0AAW9IW09"/>
<dbReference type="Pfam" id="PF04324">
    <property type="entry name" value="Fer2_BFD"/>
    <property type="match status" value="1"/>
</dbReference>
<name>A0AAW9IW09_CLOPF</name>
<dbReference type="InterPro" id="IPR041854">
    <property type="entry name" value="BFD-like_2Fe2S-bd_dom_sf"/>
</dbReference>
<organism evidence="2 3">
    <name type="scientific">Clostridium perfringens</name>
    <dbReference type="NCBI Taxonomy" id="1502"/>
    <lineage>
        <taxon>Bacteria</taxon>
        <taxon>Bacillati</taxon>
        <taxon>Bacillota</taxon>
        <taxon>Clostridia</taxon>
        <taxon>Eubacteriales</taxon>
        <taxon>Clostridiaceae</taxon>
        <taxon>Clostridium</taxon>
    </lineage>
</organism>
<evidence type="ECO:0000313" key="2">
    <source>
        <dbReference type="EMBL" id="MDZ5034408.1"/>
    </source>
</evidence>
<gene>
    <name evidence="2" type="ORF">GNF81_17025</name>
</gene>